<evidence type="ECO:0000256" key="8">
    <source>
        <dbReference type="PROSITE-ProRule" id="PRU00284"/>
    </source>
</evidence>
<dbReference type="GO" id="GO:0004888">
    <property type="term" value="F:transmembrane signaling receptor activity"/>
    <property type="evidence" value="ECO:0007669"/>
    <property type="project" value="InterPro"/>
</dbReference>
<keyword evidence="8" id="KW-0807">Transducer</keyword>
<dbReference type="GO" id="GO:0005886">
    <property type="term" value="C:plasma membrane"/>
    <property type="evidence" value="ECO:0007669"/>
    <property type="project" value="UniProtKB-SubCell"/>
</dbReference>
<dbReference type="PROSITE" id="PS50885">
    <property type="entry name" value="HAMP"/>
    <property type="match status" value="1"/>
</dbReference>
<reference evidence="12 13" key="1">
    <citation type="submission" date="2018-07" db="EMBL/GenBank/DDBJ databases">
        <title>New species, Clostridium PI-S10-A1B.</title>
        <authorList>
            <person name="Krishna G."/>
            <person name="Summeta K."/>
            <person name="Shikha S."/>
            <person name="Prabhu P.B."/>
            <person name="Suresh K."/>
        </authorList>
    </citation>
    <scope>NUCLEOTIDE SEQUENCE [LARGE SCALE GENOMIC DNA]</scope>
    <source>
        <strain evidence="12 13">PI-S10-A1B</strain>
    </source>
</reference>
<dbReference type="InterPro" id="IPR004090">
    <property type="entry name" value="Chemotax_Me-accpt_rcpt"/>
</dbReference>
<keyword evidence="5 9" id="KW-1133">Transmembrane helix</keyword>
<name>A0A3E2NAC3_9FIRM</name>
<comment type="subcellular location">
    <subcellularLocation>
        <location evidence="1">Cell membrane</location>
        <topology evidence="1">Multi-pass membrane protein</topology>
    </subcellularLocation>
</comment>
<dbReference type="Pfam" id="PF00015">
    <property type="entry name" value="MCPsignal"/>
    <property type="match status" value="1"/>
</dbReference>
<sequence length="651" mass="70886">MKYLKNKLILFISLLLVSTVTFLTAISSFFYYQSSLVEAKKNSSYLAASYQQGIDSVLDIYRNQIKITASKSFLTDGKTSAAEQKRLLEEEAQASGFEYITIADSNGSNEKGDQIADQEFFKQAVSGVTYISSPFLKGDNNLMFYIGAPIGSTGKVLYGLLPYKAFSDELTKIKIGESGYAFVVNKEGRTVIHPDAENVINPKDYVELAKKDASYKPTAKIFQEMMAGKTDTGFSYYKGVRRLVGYIPLDGPEGWSVAVTTPLTQIEGNVRFTLFMCVLTGLVLLAASNLIIRAFAKRITKPIIEATQRIERLAHGDLQEDVELTKGKDESARLVLALHNTIRELRSYIMDISHVLDAVADNDLTVTSSVVYMGDFVPIQTALKKILSSLNKTLHNIACSAEQVGASSAQVALGGQNLAANSTEQAATTESLSLSLETVSAHIKDNAQYSLTIKNMTEAAILETRQGDEEMKKLLESMASIDSSSKKIQEIIRIIDDIAFQTNILALNAAIEAARAGEAGKGFSVVADEVRELAGKSADAAKQTTDLIHSTMESVAQGKQNTESTAQVFNKIVEQTNTIDTLVSKVSQSLKSQADSVAQLEDGMSKISMVTQANSATAEESAATSEELLSQMQMLKELIMEFRLSNASDQL</sequence>
<dbReference type="SMART" id="SM00283">
    <property type="entry name" value="MA"/>
    <property type="match status" value="1"/>
</dbReference>
<keyword evidence="4 9" id="KW-0812">Transmembrane</keyword>
<dbReference type="CDD" id="cd12912">
    <property type="entry name" value="PDC2_MCP_like"/>
    <property type="match status" value="1"/>
</dbReference>
<dbReference type="GO" id="GO:0007165">
    <property type="term" value="P:signal transduction"/>
    <property type="evidence" value="ECO:0007669"/>
    <property type="project" value="UniProtKB-KW"/>
</dbReference>
<dbReference type="EMBL" id="QOHO01000049">
    <property type="protein sequence ID" value="RFZ77957.1"/>
    <property type="molecule type" value="Genomic_DNA"/>
</dbReference>
<keyword evidence="6 9" id="KW-0472">Membrane</keyword>
<dbReference type="CDD" id="cd11386">
    <property type="entry name" value="MCP_signal"/>
    <property type="match status" value="1"/>
</dbReference>
<dbReference type="PROSITE" id="PS50111">
    <property type="entry name" value="CHEMOTAXIS_TRANSDUC_2"/>
    <property type="match status" value="1"/>
</dbReference>
<evidence type="ECO:0000256" key="3">
    <source>
        <dbReference type="ARBA" id="ARBA00022500"/>
    </source>
</evidence>
<dbReference type="InterPro" id="IPR004089">
    <property type="entry name" value="MCPsignal_dom"/>
</dbReference>
<dbReference type="Proteomes" id="UP000260680">
    <property type="component" value="Unassembled WGS sequence"/>
</dbReference>
<evidence type="ECO:0000256" key="1">
    <source>
        <dbReference type="ARBA" id="ARBA00004651"/>
    </source>
</evidence>
<evidence type="ECO:0000256" key="6">
    <source>
        <dbReference type="ARBA" id="ARBA00023136"/>
    </source>
</evidence>
<comment type="similarity">
    <text evidence="7">Belongs to the methyl-accepting chemotaxis (MCP) protein family.</text>
</comment>
<dbReference type="AlphaFoldDB" id="A0A3E2NAC3"/>
<keyword evidence="3" id="KW-0145">Chemotaxis</keyword>
<dbReference type="RefSeq" id="WP_117417853.1">
    <property type="nucleotide sequence ID" value="NZ_QOHO01000049.1"/>
</dbReference>
<dbReference type="Gene3D" id="3.30.450.20">
    <property type="entry name" value="PAS domain"/>
    <property type="match status" value="1"/>
</dbReference>
<feature type="domain" description="Methyl-accepting transducer" evidence="10">
    <location>
        <begin position="400"/>
        <end position="629"/>
    </location>
</feature>
<dbReference type="GO" id="GO:0006935">
    <property type="term" value="P:chemotaxis"/>
    <property type="evidence" value="ECO:0007669"/>
    <property type="project" value="UniProtKB-KW"/>
</dbReference>
<accession>A0A3E2NAC3</accession>
<dbReference type="InterPro" id="IPR033479">
    <property type="entry name" value="dCache_1"/>
</dbReference>
<dbReference type="OrthoDB" id="597657at2"/>
<dbReference type="Pfam" id="PF00672">
    <property type="entry name" value="HAMP"/>
    <property type="match status" value="1"/>
</dbReference>
<dbReference type="SMART" id="SM00304">
    <property type="entry name" value="HAMP"/>
    <property type="match status" value="1"/>
</dbReference>
<dbReference type="PRINTS" id="PR00260">
    <property type="entry name" value="CHEMTRNSDUCR"/>
</dbReference>
<evidence type="ECO:0000256" key="2">
    <source>
        <dbReference type="ARBA" id="ARBA00022475"/>
    </source>
</evidence>
<dbReference type="SUPFAM" id="SSF58104">
    <property type="entry name" value="Methyl-accepting chemotaxis protein (MCP) signaling domain"/>
    <property type="match status" value="1"/>
</dbReference>
<protein>
    <submittedName>
        <fullName evidence="12">Methyl-accepting chemotaxis protein</fullName>
    </submittedName>
</protein>
<proteinExistence type="inferred from homology"/>
<dbReference type="InterPro" id="IPR051310">
    <property type="entry name" value="MCP_chemotaxis"/>
</dbReference>
<evidence type="ECO:0000259" key="11">
    <source>
        <dbReference type="PROSITE" id="PS50885"/>
    </source>
</evidence>
<dbReference type="Pfam" id="PF02743">
    <property type="entry name" value="dCache_1"/>
    <property type="match status" value="1"/>
</dbReference>
<evidence type="ECO:0000256" key="4">
    <source>
        <dbReference type="ARBA" id="ARBA00022692"/>
    </source>
</evidence>
<evidence type="ECO:0000313" key="12">
    <source>
        <dbReference type="EMBL" id="RFZ77957.1"/>
    </source>
</evidence>
<evidence type="ECO:0000256" key="9">
    <source>
        <dbReference type="SAM" id="Phobius"/>
    </source>
</evidence>
<dbReference type="Gene3D" id="1.10.287.950">
    <property type="entry name" value="Methyl-accepting chemotaxis protein"/>
    <property type="match status" value="1"/>
</dbReference>
<comment type="caution">
    <text evidence="12">The sequence shown here is derived from an EMBL/GenBank/DDBJ whole genome shotgun (WGS) entry which is preliminary data.</text>
</comment>
<evidence type="ECO:0000256" key="5">
    <source>
        <dbReference type="ARBA" id="ARBA00022989"/>
    </source>
</evidence>
<gene>
    <name evidence="12" type="ORF">DS742_15315</name>
</gene>
<keyword evidence="2" id="KW-1003">Cell membrane</keyword>
<feature type="domain" description="HAMP" evidence="11">
    <location>
        <begin position="297"/>
        <end position="350"/>
    </location>
</feature>
<evidence type="ECO:0000259" key="10">
    <source>
        <dbReference type="PROSITE" id="PS50111"/>
    </source>
</evidence>
<evidence type="ECO:0000313" key="13">
    <source>
        <dbReference type="Proteomes" id="UP000260680"/>
    </source>
</evidence>
<dbReference type="InterPro" id="IPR003660">
    <property type="entry name" value="HAMP_dom"/>
</dbReference>
<evidence type="ECO:0000256" key="7">
    <source>
        <dbReference type="ARBA" id="ARBA00029447"/>
    </source>
</evidence>
<dbReference type="PANTHER" id="PTHR43531:SF11">
    <property type="entry name" value="METHYL-ACCEPTING CHEMOTAXIS PROTEIN 3"/>
    <property type="match status" value="1"/>
</dbReference>
<feature type="transmembrane region" description="Helical" evidence="9">
    <location>
        <begin position="272"/>
        <end position="292"/>
    </location>
</feature>
<dbReference type="PANTHER" id="PTHR43531">
    <property type="entry name" value="PROTEIN ICFG"/>
    <property type="match status" value="1"/>
</dbReference>
<dbReference type="Gene3D" id="6.10.340.10">
    <property type="match status" value="1"/>
</dbReference>
<organism evidence="12 13">
    <name type="scientific">Lacrimispora amygdalina</name>
    <dbReference type="NCBI Taxonomy" id="253257"/>
    <lineage>
        <taxon>Bacteria</taxon>
        <taxon>Bacillati</taxon>
        <taxon>Bacillota</taxon>
        <taxon>Clostridia</taxon>
        <taxon>Lachnospirales</taxon>
        <taxon>Lachnospiraceae</taxon>
        <taxon>Lacrimispora</taxon>
    </lineage>
</organism>